<dbReference type="Proteomes" id="UP001148662">
    <property type="component" value="Unassembled WGS sequence"/>
</dbReference>
<keyword evidence="2" id="KW-1185">Reference proteome</keyword>
<sequence length="99" mass="11444">MIRTRWAHGVATLRREVDRLIPNLKELRAQEERLRKAMPGRTSELGVSQAFEFGQRSNADRTRIEKIRNDIQKLATRLDVTLGRPPPLKPQPDTDSERS</sequence>
<organism evidence="1 2">
    <name type="scientific">Phlebia brevispora</name>
    <dbReference type="NCBI Taxonomy" id="194682"/>
    <lineage>
        <taxon>Eukaryota</taxon>
        <taxon>Fungi</taxon>
        <taxon>Dikarya</taxon>
        <taxon>Basidiomycota</taxon>
        <taxon>Agaricomycotina</taxon>
        <taxon>Agaricomycetes</taxon>
        <taxon>Polyporales</taxon>
        <taxon>Meruliaceae</taxon>
        <taxon>Phlebia</taxon>
    </lineage>
</organism>
<reference evidence="1" key="1">
    <citation type="submission" date="2022-07" db="EMBL/GenBank/DDBJ databases">
        <title>Genome Sequence of Phlebia brevispora.</title>
        <authorList>
            <person name="Buettner E."/>
        </authorList>
    </citation>
    <scope>NUCLEOTIDE SEQUENCE</scope>
    <source>
        <strain evidence="1">MPL23</strain>
    </source>
</reference>
<dbReference type="EMBL" id="JANHOG010001995">
    <property type="protein sequence ID" value="KAJ3528760.1"/>
    <property type="molecule type" value="Genomic_DNA"/>
</dbReference>
<evidence type="ECO:0000313" key="1">
    <source>
        <dbReference type="EMBL" id="KAJ3528760.1"/>
    </source>
</evidence>
<proteinExistence type="predicted"/>
<accession>A0ACC1RZF6</accession>
<gene>
    <name evidence="1" type="ORF">NM688_g7950</name>
</gene>
<comment type="caution">
    <text evidence="1">The sequence shown here is derived from an EMBL/GenBank/DDBJ whole genome shotgun (WGS) entry which is preliminary data.</text>
</comment>
<evidence type="ECO:0000313" key="2">
    <source>
        <dbReference type="Proteomes" id="UP001148662"/>
    </source>
</evidence>
<protein>
    <submittedName>
        <fullName evidence="1">Uncharacterized protein</fullName>
    </submittedName>
</protein>
<name>A0ACC1RZF6_9APHY</name>